<evidence type="ECO:0008006" key="4">
    <source>
        <dbReference type="Google" id="ProtNLM"/>
    </source>
</evidence>
<gene>
    <name evidence="2" type="ORF">FN961_01320</name>
</gene>
<protein>
    <recommendedName>
        <fullName evidence="4">DUF2244 domain-containing protein</fullName>
    </recommendedName>
</protein>
<feature type="transmembrane region" description="Helical" evidence="1">
    <location>
        <begin position="49"/>
        <end position="69"/>
    </location>
</feature>
<accession>A0A553JV19</accession>
<dbReference type="Proteomes" id="UP000318126">
    <property type="component" value="Unassembled WGS sequence"/>
</dbReference>
<keyword evidence="1" id="KW-0472">Membrane</keyword>
<dbReference type="AlphaFoldDB" id="A0A553JV19"/>
<name>A0A553JV19_SHEHA</name>
<dbReference type="EMBL" id="VKGK01000001">
    <property type="protein sequence ID" value="TRY16294.1"/>
    <property type="molecule type" value="Genomic_DNA"/>
</dbReference>
<sequence>MLFKKISSTKAIITHTSVNFVSRKIIGAVTVLITIVIGLTLGRNSDLSVIYWALAALLTWHLLFVKVSIEIDLNKRLISTQINSVYPVAKQDIPMDNIKAFSLDFDPKKTNHYNLLIISSLKDKPFKFNFGSQAEMNRLGHRIAKFSGKPFLT</sequence>
<dbReference type="OrthoDB" id="6263117at2"/>
<feature type="transmembrane region" description="Helical" evidence="1">
    <location>
        <begin position="25"/>
        <end position="43"/>
    </location>
</feature>
<comment type="caution">
    <text evidence="2">The sequence shown here is derived from an EMBL/GenBank/DDBJ whole genome shotgun (WGS) entry which is preliminary data.</text>
</comment>
<organism evidence="2 3">
    <name type="scientific">Shewanella hanedai</name>
    <name type="common">Alteromonas hanedai</name>
    <dbReference type="NCBI Taxonomy" id="25"/>
    <lineage>
        <taxon>Bacteria</taxon>
        <taxon>Pseudomonadati</taxon>
        <taxon>Pseudomonadota</taxon>
        <taxon>Gammaproteobacteria</taxon>
        <taxon>Alteromonadales</taxon>
        <taxon>Shewanellaceae</taxon>
        <taxon>Shewanella</taxon>
    </lineage>
</organism>
<reference evidence="3" key="1">
    <citation type="submission" date="2019-07" db="EMBL/GenBank/DDBJ databases">
        <title>Shewanella sp. YLB-08 draft genomic sequence.</title>
        <authorList>
            <person name="Yu L."/>
        </authorList>
    </citation>
    <scope>NUCLEOTIDE SEQUENCE [LARGE SCALE GENOMIC DNA]</scope>
    <source>
        <strain evidence="3">JCM 20706</strain>
    </source>
</reference>
<evidence type="ECO:0000256" key="1">
    <source>
        <dbReference type="SAM" id="Phobius"/>
    </source>
</evidence>
<proteinExistence type="predicted"/>
<keyword evidence="3" id="KW-1185">Reference proteome</keyword>
<keyword evidence="1" id="KW-1133">Transmembrane helix</keyword>
<evidence type="ECO:0000313" key="2">
    <source>
        <dbReference type="EMBL" id="TRY16294.1"/>
    </source>
</evidence>
<evidence type="ECO:0000313" key="3">
    <source>
        <dbReference type="Proteomes" id="UP000318126"/>
    </source>
</evidence>
<keyword evidence="1" id="KW-0812">Transmembrane</keyword>
<dbReference type="RefSeq" id="WP_143562740.1">
    <property type="nucleotide sequence ID" value="NZ_BMPL01000001.1"/>
</dbReference>